<feature type="DNA-binding region" description="H-T-H motif" evidence="2">
    <location>
        <begin position="50"/>
        <end position="69"/>
    </location>
</feature>
<proteinExistence type="predicted"/>
<dbReference type="RefSeq" id="WP_222993644.1">
    <property type="nucleotide sequence ID" value="NZ_JAINVV010000015.1"/>
</dbReference>
<keyword evidence="6" id="KW-1185">Reference proteome</keyword>
<feature type="region of interest" description="Disordered" evidence="3">
    <location>
        <begin position="1"/>
        <end position="25"/>
    </location>
</feature>
<organism evidence="5 6">
    <name type="scientific">Sphingomonas colocasiae</name>
    <dbReference type="NCBI Taxonomy" id="1848973"/>
    <lineage>
        <taxon>Bacteria</taxon>
        <taxon>Pseudomonadati</taxon>
        <taxon>Pseudomonadota</taxon>
        <taxon>Alphaproteobacteria</taxon>
        <taxon>Sphingomonadales</taxon>
        <taxon>Sphingomonadaceae</taxon>
        <taxon>Sphingomonas</taxon>
    </lineage>
</organism>
<dbReference type="InterPro" id="IPR050109">
    <property type="entry name" value="HTH-type_TetR-like_transc_reg"/>
</dbReference>
<feature type="compositionally biased region" description="Pro residues" evidence="3">
    <location>
        <begin position="1"/>
        <end position="11"/>
    </location>
</feature>
<keyword evidence="1 2" id="KW-0238">DNA-binding</keyword>
<dbReference type="PROSITE" id="PS50977">
    <property type="entry name" value="HTH_TETR_2"/>
    <property type="match status" value="1"/>
</dbReference>
<protein>
    <submittedName>
        <fullName evidence="5">TetR/AcrR family transcriptional regulator</fullName>
    </submittedName>
</protein>
<dbReference type="Proteomes" id="UP000706039">
    <property type="component" value="Unassembled WGS sequence"/>
</dbReference>
<comment type="caution">
    <text evidence="5">The sequence shown here is derived from an EMBL/GenBank/DDBJ whole genome shotgun (WGS) entry which is preliminary data.</text>
</comment>
<feature type="domain" description="HTH tetR-type" evidence="4">
    <location>
        <begin position="27"/>
        <end position="87"/>
    </location>
</feature>
<dbReference type="Pfam" id="PF00440">
    <property type="entry name" value="TetR_N"/>
    <property type="match status" value="1"/>
</dbReference>
<dbReference type="Gene3D" id="1.10.357.10">
    <property type="entry name" value="Tetracycline Repressor, domain 2"/>
    <property type="match status" value="1"/>
</dbReference>
<reference evidence="5 6" key="1">
    <citation type="submission" date="2021-08" db="EMBL/GenBank/DDBJ databases">
        <authorList>
            <person name="Tuo L."/>
        </authorList>
    </citation>
    <scope>NUCLEOTIDE SEQUENCE [LARGE SCALE GENOMIC DNA]</scope>
    <source>
        <strain evidence="5 6">JCM 31229</strain>
    </source>
</reference>
<dbReference type="PANTHER" id="PTHR30055">
    <property type="entry name" value="HTH-TYPE TRANSCRIPTIONAL REGULATOR RUTR"/>
    <property type="match status" value="1"/>
</dbReference>
<evidence type="ECO:0000256" key="3">
    <source>
        <dbReference type="SAM" id="MobiDB-lite"/>
    </source>
</evidence>
<name>A0ABS7PXX0_9SPHN</name>
<evidence type="ECO:0000259" key="4">
    <source>
        <dbReference type="PROSITE" id="PS50977"/>
    </source>
</evidence>
<dbReference type="InterPro" id="IPR009057">
    <property type="entry name" value="Homeodomain-like_sf"/>
</dbReference>
<evidence type="ECO:0000313" key="5">
    <source>
        <dbReference type="EMBL" id="MBY8826209.1"/>
    </source>
</evidence>
<dbReference type="EMBL" id="JAINVV010000015">
    <property type="protein sequence ID" value="MBY8826209.1"/>
    <property type="molecule type" value="Genomic_DNA"/>
</dbReference>
<gene>
    <name evidence="5" type="ORF">K7G82_28160</name>
</gene>
<dbReference type="SUPFAM" id="SSF46689">
    <property type="entry name" value="Homeodomain-like"/>
    <property type="match status" value="1"/>
</dbReference>
<evidence type="ECO:0000256" key="2">
    <source>
        <dbReference type="PROSITE-ProRule" id="PRU00335"/>
    </source>
</evidence>
<evidence type="ECO:0000313" key="6">
    <source>
        <dbReference type="Proteomes" id="UP000706039"/>
    </source>
</evidence>
<evidence type="ECO:0000256" key="1">
    <source>
        <dbReference type="ARBA" id="ARBA00023125"/>
    </source>
</evidence>
<accession>A0ABS7PXX0</accession>
<dbReference type="PANTHER" id="PTHR30055:SF237">
    <property type="entry name" value="TRANSCRIPTIONAL REPRESSOR MCE3R"/>
    <property type="match status" value="1"/>
</dbReference>
<sequence length="202" mass="21987">MNPLPPLPLQPEIPGAPARSRPGPKPKLSAERWFIAALEILAVGGIDAVRVELVAEALGVTKGMFYTRFQSRDAFLEAMIDYWRQRTTTGLVAELGAMDASPQGRLARLFTISQTDRAKTGASIELAMRTWALTDDRAARALAEIDRQRLAYFESVAIANGVPADQAAARAFMIYSYVICDTLLPGDRDAMRAICQGFLSGA</sequence>
<dbReference type="InterPro" id="IPR001647">
    <property type="entry name" value="HTH_TetR"/>
</dbReference>